<reference evidence="7 9" key="2">
    <citation type="submission" date="2020-08" db="EMBL/GenBank/DDBJ databases">
        <title>Sequencing the genomes of 1000 actinobacteria strains.</title>
        <authorList>
            <person name="Klenk H.-P."/>
        </authorList>
    </citation>
    <scope>NUCLEOTIDE SEQUENCE [LARGE SCALE GENOMIC DNA]</scope>
    <source>
        <strain evidence="7 9">DSM 9581</strain>
    </source>
</reference>
<dbReference type="Proteomes" id="UP000321723">
    <property type="component" value="Unassembled WGS sequence"/>
</dbReference>
<dbReference type="SUPFAM" id="SSF46689">
    <property type="entry name" value="Homeodomain-like"/>
    <property type="match status" value="1"/>
</dbReference>
<name>A0A511FHF0_9CELL</name>
<dbReference type="EMBL" id="JACHDN010000001">
    <property type="protein sequence ID" value="MBB5473219.1"/>
    <property type="molecule type" value="Genomic_DNA"/>
</dbReference>
<keyword evidence="3" id="KW-0804">Transcription</keyword>
<sequence>MRTAELSRDAADLTGRARIRDAAIGCFATEGFGASVRTIADRAGVSPGLITHHFGSKDALRAACDAEVLDRYHQLKSEAIADPTGYLLSHLAVPGPAATVLVYMLRAVHAGGAPARAFLDRLVEHARAVMAEGVASGLVRPSRDEEARVQYLTEQTMGGLLVHFLLAPDQSPDAFVASLHEQQRDTILPTLELFTEGLLADRTMLDDYVRHLRTPPAPHA</sequence>
<dbReference type="InterPro" id="IPR023772">
    <property type="entry name" value="DNA-bd_HTH_TetR-type_CS"/>
</dbReference>
<evidence type="ECO:0000256" key="4">
    <source>
        <dbReference type="PROSITE-ProRule" id="PRU00335"/>
    </source>
</evidence>
<dbReference type="InterPro" id="IPR009057">
    <property type="entry name" value="Homeodomain-like_sf"/>
</dbReference>
<evidence type="ECO:0000256" key="2">
    <source>
        <dbReference type="ARBA" id="ARBA00023125"/>
    </source>
</evidence>
<dbReference type="PANTHER" id="PTHR30055:SF234">
    <property type="entry name" value="HTH-TYPE TRANSCRIPTIONAL REGULATOR BETI"/>
    <property type="match status" value="1"/>
</dbReference>
<feature type="domain" description="HTH tetR-type" evidence="5">
    <location>
        <begin position="13"/>
        <end position="72"/>
    </location>
</feature>
<evidence type="ECO:0000313" key="6">
    <source>
        <dbReference type="EMBL" id="GEL48676.1"/>
    </source>
</evidence>
<dbReference type="RefSeq" id="WP_146840663.1">
    <property type="nucleotide sequence ID" value="NZ_BJVQ01000097.1"/>
</dbReference>
<evidence type="ECO:0000256" key="3">
    <source>
        <dbReference type="ARBA" id="ARBA00023163"/>
    </source>
</evidence>
<dbReference type="SUPFAM" id="SSF48498">
    <property type="entry name" value="Tetracyclin repressor-like, C-terminal domain"/>
    <property type="match status" value="1"/>
</dbReference>
<dbReference type="Proteomes" id="UP000564629">
    <property type="component" value="Unassembled WGS sequence"/>
</dbReference>
<dbReference type="OrthoDB" id="3403733at2"/>
<keyword evidence="8" id="KW-1185">Reference proteome</keyword>
<dbReference type="PROSITE" id="PS01081">
    <property type="entry name" value="HTH_TETR_1"/>
    <property type="match status" value="1"/>
</dbReference>
<dbReference type="EMBL" id="BJVQ01000097">
    <property type="protein sequence ID" value="GEL48676.1"/>
    <property type="molecule type" value="Genomic_DNA"/>
</dbReference>
<protein>
    <submittedName>
        <fullName evidence="7">AcrR family transcriptional regulator</fullName>
    </submittedName>
    <submittedName>
        <fullName evidence="6">TetR family transcriptional regulator</fullName>
    </submittedName>
</protein>
<proteinExistence type="predicted"/>
<keyword evidence="2 4" id="KW-0238">DNA-binding</keyword>
<dbReference type="Pfam" id="PF00440">
    <property type="entry name" value="TetR_N"/>
    <property type="match status" value="1"/>
</dbReference>
<dbReference type="InterPro" id="IPR041484">
    <property type="entry name" value="TetR_C_25"/>
</dbReference>
<gene>
    <name evidence="6" type="ORF">CHO01_37920</name>
    <name evidence="7" type="ORF">HNR08_001955</name>
</gene>
<comment type="caution">
    <text evidence="6">The sequence shown here is derived from an EMBL/GenBank/DDBJ whole genome shotgun (WGS) entry which is preliminary data.</text>
</comment>
<dbReference type="PANTHER" id="PTHR30055">
    <property type="entry name" value="HTH-TYPE TRANSCRIPTIONAL REGULATOR RUTR"/>
    <property type="match status" value="1"/>
</dbReference>
<dbReference type="InterPro" id="IPR050109">
    <property type="entry name" value="HTH-type_TetR-like_transc_reg"/>
</dbReference>
<organism evidence="6 8">
    <name type="scientific">Cellulomonas hominis</name>
    <dbReference type="NCBI Taxonomy" id="156981"/>
    <lineage>
        <taxon>Bacteria</taxon>
        <taxon>Bacillati</taxon>
        <taxon>Actinomycetota</taxon>
        <taxon>Actinomycetes</taxon>
        <taxon>Micrococcales</taxon>
        <taxon>Cellulomonadaceae</taxon>
        <taxon>Cellulomonas</taxon>
    </lineage>
</organism>
<dbReference type="GO" id="GO:0000976">
    <property type="term" value="F:transcription cis-regulatory region binding"/>
    <property type="evidence" value="ECO:0007669"/>
    <property type="project" value="TreeGrafter"/>
</dbReference>
<evidence type="ECO:0000256" key="1">
    <source>
        <dbReference type="ARBA" id="ARBA00023015"/>
    </source>
</evidence>
<reference evidence="6 8" key="1">
    <citation type="submission" date="2019-07" db="EMBL/GenBank/DDBJ databases">
        <title>Whole genome shotgun sequence of Cellulomonas hominis NBRC 16055.</title>
        <authorList>
            <person name="Hosoyama A."/>
            <person name="Uohara A."/>
            <person name="Ohji S."/>
            <person name="Ichikawa N."/>
        </authorList>
    </citation>
    <scope>NUCLEOTIDE SEQUENCE [LARGE SCALE GENOMIC DNA]</scope>
    <source>
        <strain evidence="6 8">NBRC 16055</strain>
    </source>
</reference>
<evidence type="ECO:0000259" key="5">
    <source>
        <dbReference type="PROSITE" id="PS50977"/>
    </source>
</evidence>
<dbReference type="GO" id="GO:0003700">
    <property type="term" value="F:DNA-binding transcription factor activity"/>
    <property type="evidence" value="ECO:0007669"/>
    <property type="project" value="TreeGrafter"/>
</dbReference>
<dbReference type="AlphaFoldDB" id="A0A511FHF0"/>
<evidence type="ECO:0000313" key="7">
    <source>
        <dbReference type="EMBL" id="MBB5473219.1"/>
    </source>
</evidence>
<dbReference type="Gene3D" id="1.10.357.10">
    <property type="entry name" value="Tetracycline Repressor, domain 2"/>
    <property type="match status" value="1"/>
</dbReference>
<dbReference type="PROSITE" id="PS50977">
    <property type="entry name" value="HTH_TETR_2"/>
    <property type="match status" value="1"/>
</dbReference>
<keyword evidence="1" id="KW-0805">Transcription regulation</keyword>
<dbReference type="InterPro" id="IPR001647">
    <property type="entry name" value="HTH_TetR"/>
</dbReference>
<feature type="DNA-binding region" description="H-T-H motif" evidence="4">
    <location>
        <begin position="35"/>
        <end position="54"/>
    </location>
</feature>
<evidence type="ECO:0000313" key="8">
    <source>
        <dbReference type="Proteomes" id="UP000321723"/>
    </source>
</evidence>
<dbReference type="PRINTS" id="PR00455">
    <property type="entry name" value="HTHTETR"/>
</dbReference>
<dbReference type="InterPro" id="IPR036271">
    <property type="entry name" value="Tet_transcr_reg_TetR-rel_C_sf"/>
</dbReference>
<evidence type="ECO:0000313" key="9">
    <source>
        <dbReference type="Proteomes" id="UP000564629"/>
    </source>
</evidence>
<dbReference type="Pfam" id="PF17933">
    <property type="entry name" value="TetR_C_25"/>
    <property type="match status" value="1"/>
</dbReference>
<accession>A0A511FHF0</accession>